<evidence type="ECO:0000313" key="2">
    <source>
        <dbReference type="Proteomes" id="UP000034256"/>
    </source>
</evidence>
<comment type="caution">
    <text evidence="1">The sequence shown here is derived from an EMBL/GenBank/DDBJ whole genome shotgun (WGS) entry which is preliminary data.</text>
</comment>
<gene>
    <name evidence="1" type="ORF">UU85_C0005G0012</name>
</gene>
<reference evidence="1 2" key="1">
    <citation type="journal article" date="2015" name="Nature">
        <title>rRNA introns, odd ribosomes, and small enigmatic genomes across a large radiation of phyla.</title>
        <authorList>
            <person name="Brown C.T."/>
            <person name="Hug L.A."/>
            <person name="Thomas B.C."/>
            <person name="Sharon I."/>
            <person name="Castelle C.J."/>
            <person name="Singh A."/>
            <person name="Wilkins M.J."/>
            <person name="Williams K.H."/>
            <person name="Banfield J.F."/>
        </authorList>
    </citation>
    <scope>NUCLEOTIDE SEQUENCE [LARGE SCALE GENOMIC DNA]</scope>
</reference>
<dbReference type="AlphaFoldDB" id="A0A0G0XL85"/>
<dbReference type="Proteomes" id="UP000034256">
    <property type="component" value="Unassembled WGS sequence"/>
</dbReference>
<protein>
    <submittedName>
        <fullName evidence="1">Uncharacterized protein</fullName>
    </submittedName>
</protein>
<proteinExistence type="predicted"/>
<organism evidence="1 2">
    <name type="scientific">Candidatus Wolfebacteria bacterium GW2011_GWA2_42_10</name>
    <dbReference type="NCBI Taxonomy" id="1619004"/>
    <lineage>
        <taxon>Bacteria</taxon>
        <taxon>Candidatus Wolfeibacteriota</taxon>
    </lineage>
</organism>
<accession>A0A0G0XL85</accession>
<evidence type="ECO:0000313" key="1">
    <source>
        <dbReference type="EMBL" id="KKS25202.1"/>
    </source>
</evidence>
<name>A0A0G0XL85_9BACT</name>
<sequence>MEKKKEKIAAIAFRRQGLSYSEIMAQVPVAKSTLALWLQSVGLSKKQKQRLTEKKLASARRGALRKKQDRIFRSDTIKNLARMEIGKLTHREAWLIGAALYWAEGSKEKEWSPGSRTQFGNSDPKMIRFFLFWVNSICGISLDRIIPALYIHESHKDKVSSVLKFWSEQTQLPIERFKYVYFKRNKVNTKRKNIGEDYHGLLRLSIAASSELNRKISGWVIGMTENLPGGVLGNTPAFEAGDTRFEP</sequence>
<dbReference type="EMBL" id="LCCF01000005">
    <property type="protein sequence ID" value="KKS25202.1"/>
    <property type="molecule type" value="Genomic_DNA"/>
</dbReference>